<evidence type="ECO:0000313" key="2">
    <source>
        <dbReference type="Proteomes" id="UP001458880"/>
    </source>
</evidence>
<proteinExistence type="predicted"/>
<dbReference type="EMBL" id="JASPKY010000529">
    <property type="protein sequence ID" value="KAK9693869.1"/>
    <property type="molecule type" value="Genomic_DNA"/>
</dbReference>
<dbReference type="AlphaFoldDB" id="A0AAW1IV82"/>
<comment type="caution">
    <text evidence="1">The sequence shown here is derived from an EMBL/GenBank/DDBJ whole genome shotgun (WGS) entry which is preliminary data.</text>
</comment>
<dbReference type="Proteomes" id="UP001458880">
    <property type="component" value="Unassembled WGS sequence"/>
</dbReference>
<evidence type="ECO:0008006" key="3">
    <source>
        <dbReference type="Google" id="ProtNLM"/>
    </source>
</evidence>
<reference evidence="1 2" key="1">
    <citation type="journal article" date="2024" name="BMC Genomics">
        <title>De novo assembly and annotation of Popillia japonica's genome with initial clues to its potential as an invasive pest.</title>
        <authorList>
            <person name="Cucini C."/>
            <person name="Boschi S."/>
            <person name="Funari R."/>
            <person name="Cardaioli E."/>
            <person name="Iannotti N."/>
            <person name="Marturano G."/>
            <person name="Paoli F."/>
            <person name="Bruttini M."/>
            <person name="Carapelli A."/>
            <person name="Frati F."/>
            <person name="Nardi F."/>
        </authorList>
    </citation>
    <scope>NUCLEOTIDE SEQUENCE [LARGE SCALE GENOMIC DNA]</scope>
    <source>
        <strain evidence="1">DMR45628</strain>
    </source>
</reference>
<sequence length="229" mass="26828">MAGEDSSEITSLNITQNQNISFIEWLTQEQHTVEKIIDKNQQKIYNNYNEILHTMDKRVPFLIQKVQDNRTGEVNKISNSTSEKENENICTIITKLKSIIPSPKYEQRISDIEHEIALLKTKMINDCNDCKSKISAHKKAISYYETFFDIKFTSIKISESETIAHMIFKQHEQYPVKLVLDSNNQIQSFEVNNLSDVEEYKVLQNWFRSMQANSTKLIIKLRKLITNFK</sequence>
<evidence type="ECO:0000313" key="1">
    <source>
        <dbReference type="EMBL" id="KAK9693869.1"/>
    </source>
</evidence>
<accession>A0AAW1IV82</accession>
<keyword evidence="2" id="KW-1185">Reference proteome</keyword>
<organism evidence="1 2">
    <name type="scientific">Popillia japonica</name>
    <name type="common">Japanese beetle</name>
    <dbReference type="NCBI Taxonomy" id="7064"/>
    <lineage>
        <taxon>Eukaryota</taxon>
        <taxon>Metazoa</taxon>
        <taxon>Ecdysozoa</taxon>
        <taxon>Arthropoda</taxon>
        <taxon>Hexapoda</taxon>
        <taxon>Insecta</taxon>
        <taxon>Pterygota</taxon>
        <taxon>Neoptera</taxon>
        <taxon>Endopterygota</taxon>
        <taxon>Coleoptera</taxon>
        <taxon>Polyphaga</taxon>
        <taxon>Scarabaeiformia</taxon>
        <taxon>Scarabaeidae</taxon>
        <taxon>Rutelinae</taxon>
        <taxon>Popillia</taxon>
    </lineage>
</organism>
<name>A0AAW1IV82_POPJA</name>
<gene>
    <name evidence="1" type="ORF">QE152_g33899</name>
</gene>
<protein>
    <recommendedName>
        <fullName evidence="3">Kinetochore protein SPC25</fullName>
    </recommendedName>
</protein>